<evidence type="ECO:0000259" key="12">
    <source>
        <dbReference type="PROSITE" id="PS51195"/>
    </source>
</evidence>
<evidence type="ECO:0000256" key="2">
    <source>
        <dbReference type="ARBA" id="ARBA00022741"/>
    </source>
</evidence>
<dbReference type="GO" id="GO:0003724">
    <property type="term" value="F:RNA helicase activity"/>
    <property type="evidence" value="ECO:0007669"/>
    <property type="project" value="UniProtKB-EC"/>
</dbReference>
<feature type="region of interest" description="Disordered" evidence="8">
    <location>
        <begin position="1"/>
        <end position="28"/>
    </location>
</feature>
<keyword evidence="3" id="KW-0378">Hydrolase</keyword>
<feature type="compositionally biased region" description="Basic and acidic residues" evidence="8">
    <location>
        <begin position="701"/>
        <end position="711"/>
    </location>
</feature>
<dbReference type="CDD" id="cd18787">
    <property type="entry name" value="SF2_C_DEAD"/>
    <property type="match status" value="1"/>
</dbReference>
<proteinExistence type="predicted"/>
<feature type="compositionally biased region" description="Polar residues" evidence="8">
    <location>
        <begin position="797"/>
        <end position="814"/>
    </location>
</feature>
<evidence type="ECO:0000256" key="4">
    <source>
        <dbReference type="ARBA" id="ARBA00022806"/>
    </source>
</evidence>
<dbReference type="InterPro" id="IPR014014">
    <property type="entry name" value="RNA_helicase_DEAD_Q_motif"/>
</dbReference>
<dbReference type="Gene3D" id="3.40.50.300">
    <property type="entry name" value="P-loop containing nucleotide triphosphate hydrolases"/>
    <property type="match status" value="2"/>
</dbReference>
<dbReference type="GO" id="GO:0016787">
    <property type="term" value="F:hydrolase activity"/>
    <property type="evidence" value="ECO:0007669"/>
    <property type="project" value="UniProtKB-KW"/>
</dbReference>
<dbReference type="EMBL" id="JANQDX010000004">
    <property type="protein sequence ID" value="KAL0925608.1"/>
    <property type="molecule type" value="Genomic_DNA"/>
</dbReference>
<feature type="domain" description="DEAD-box RNA helicase Q" evidence="12">
    <location>
        <begin position="164"/>
        <end position="192"/>
    </location>
</feature>
<accession>A0ABD0VLB2</accession>
<dbReference type="InterPro" id="IPR014001">
    <property type="entry name" value="Helicase_ATP-bd"/>
</dbReference>
<feature type="compositionally biased region" description="Basic and acidic residues" evidence="8">
    <location>
        <begin position="754"/>
        <end position="787"/>
    </location>
</feature>
<dbReference type="InterPro" id="IPR000629">
    <property type="entry name" value="RNA-helicase_DEAD-box_CS"/>
</dbReference>
<evidence type="ECO:0000259" key="10">
    <source>
        <dbReference type="PROSITE" id="PS51192"/>
    </source>
</evidence>
<dbReference type="InterPro" id="IPR001202">
    <property type="entry name" value="WW_dom"/>
</dbReference>
<evidence type="ECO:0000256" key="6">
    <source>
        <dbReference type="ARBA" id="ARBA00022884"/>
    </source>
</evidence>
<keyword evidence="2" id="KW-0547">Nucleotide-binding</keyword>
<dbReference type="Gene3D" id="2.20.70.10">
    <property type="match status" value="1"/>
</dbReference>
<evidence type="ECO:0000256" key="8">
    <source>
        <dbReference type="SAM" id="MobiDB-lite"/>
    </source>
</evidence>
<feature type="domain" description="WW" evidence="9">
    <location>
        <begin position="20"/>
        <end position="54"/>
    </location>
</feature>
<evidence type="ECO:0000259" key="9">
    <source>
        <dbReference type="PROSITE" id="PS50020"/>
    </source>
</evidence>
<feature type="domain" description="Helicase ATP-binding" evidence="10">
    <location>
        <begin position="195"/>
        <end position="369"/>
    </location>
</feature>
<dbReference type="SUPFAM" id="SSF52540">
    <property type="entry name" value="P-loop containing nucleoside triphosphate hydrolases"/>
    <property type="match status" value="1"/>
</dbReference>
<dbReference type="SMART" id="SM00487">
    <property type="entry name" value="DEXDc"/>
    <property type="match status" value="1"/>
</dbReference>
<evidence type="ECO:0000313" key="14">
    <source>
        <dbReference type="Proteomes" id="UP001552299"/>
    </source>
</evidence>
<dbReference type="EC" id="3.6.4.13" evidence="1"/>
<feature type="compositionally biased region" description="Basic and acidic residues" evidence="8">
    <location>
        <begin position="823"/>
        <end position="837"/>
    </location>
</feature>
<evidence type="ECO:0000256" key="7">
    <source>
        <dbReference type="PROSITE-ProRule" id="PRU00552"/>
    </source>
</evidence>
<evidence type="ECO:0000259" key="11">
    <source>
        <dbReference type="PROSITE" id="PS51194"/>
    </source>
</evidence>
<organism evidence="13 14">
    <name type="scientific">Dendrobium thyrsiflorum</name>
    <name type="common">Pinecone-like raceme dendrobium</name>
    <name type="synonym">Orchid</name>
    <dbReference type="NCBI Taxonomy" id="117978"/>
    <lineage>
        <taxon>Eukaryota</taxon>
        <taxon>Viridiplantae</taxon>
        <taxon>Streptophyta</taxon>
        <taxon>Embryophyta</taxon>
        <taxon>Tracheophyta</taxon>
        <taxon>Spermatophyta</taxon>
        <taxon>Magnoliopsida</taxon>
        <taxon>Liliopsida</taxon>
        <taxon>Asparagales</taxon>
        <taxon>Orchidaceae</taxon>
        <taxon>Epidendroideae</taxon>
        <taxon>Malaxideae</taxon>
        <taxon>Dendrobiinae</taxon>
        <taxon>Dendrobium</taxon>
    </lineage>
</organism>
<dbReference type="Pfam" id="PF00271">
    <property type="entry name" value="Helicase_C"/>
    <property type="match status" value="1"/>
</dbReference>
<reference evidence="13 14" key="1">
    <citation type="journal article" date="2024" name="Plant Biotechnol. J.">
        <title>Dendrobium thyrsiflorum genome and its molecular insights into genes involved in important horticultural traits.</title>
        <authorList>
            <person name="Chen B."/>
            <person name="Wang J.Y."/>
            <person name="Zheng P.J."/>
            <person name="Li K.L."/>
            <person name="Liang Y.M."/>
            <person name="Chen X.F."/>
            <person name="Zhang C."/>
            <person name="Zhao X."/>
            <person name="He X."/>
            <person name="Zhang G.Q."/>
            <person name="Liu Z.J."/>
            <person name="Xu Q."/>
        </authorList>
    </citation>
    <scope>NUCLEOTIDE SEQUENCE [LARGE SCALE GENOMIC DNA]</scope>
    <source>
        <strain evidence="13">GZMU011</strain>
    </source>
</reference>
<comment type="caution">
    <text evidence="13">The sequence shown here is derived from an EMBL/GenBank/DDBJ whole genome shotgun (WGS) entry which is preliminary data.</text>
</comment>
<dbReference type="CDD" id="cd00201">
    <property type="entry name" value="WW"/>
    <property type="match status" value="1"/>
</dbReference>
<keyword evidence="5" id="KW-0067">ATP-binding</keyword>
<evidence type="ECO:0000256" key="1">
    <source>
        <dbReference type="ARBA" id="ARBA00012552"/>
    </source>
</evidence>
<feature type="short sequence motif" description="Q motif" evidence="7">
    <location>
        <begin position="164"/>
        <end position="192"/>
    </location>
</feature>
<dbReference type="GO" id="GO:0005524">
    <property type="term" value="F:ATP binding"/>
    <property type="evidence" value="ECO:0007669"/>
    <property type="project" value="UniProtKB-KW"/>
</dbReference>
<dbReference type="PROSITE" id="PS51195">
    <property type="entry name" value="Q_MOTIF"/>
    <property type="match status" value="1"/>
</dbReference>
<evidence type="ECO:0000313" key="13">
    <source>
        <dbReference type="EMBL" id="KAL0925608.1"/>
    </source>
</evidence>
<dbReference type="PROSITE" id="PS51194">
    <property type="entry name" value="HELICASE_CTER"/>
    <property type="match status" value="1"/>
</dbReference>
<evidence type="ECO:0000256" key="5">
    <source>
        <dbReference type="ARBA" id="ARBA00022840"/>
    </source>
</evidence>
<feature type="region of interest" description="Disordered" evidence="8">
    <location>
        <begin position="53"/>
        <end position="137"/>
    </location>
</feature>
<feature type="region of interest" description="Disordered" evidence="8">
    <location>
        <begin position="541"/>
        <end position="946"/>
    </location>
</feature>
<dbReference type="Proteomes" id="UP001552299">
    <property type="component" value="Unassembled WGS sequence"/>
</dbReference>
<feature type="compositionally biased region" description="Basic and acidic residues" evidence="8">
    <location>
        <begin position="722"/>
        <end position="745"/>
    </location>
</feature>
<feature type="compositionally biased region" description="Basic and acidic residues" evidence="8">
    <location>
        <begin position="589"/>
        <end position="622"/>
    </location>
</feature>
<sequence length="946" mass="104957">MTATATGSQGSGPRYAPEDPTLPKPWKGLVDGSTGYLYYWNPVTNVTQYERPAAEEQLPPPPPIPKSAPLSSVQVHQHHHDEDGRSRSHQHQGVRVSGERSGHASGDLGHGSSGPHSHVHVSVHSRTSLRNHGSSDAGVSLSAEAYRRQNEIIVTGDDIPAPYMTFESSGFPPEILKEVQRAGFSFPTPIQAQAWPIALQSRDVVAIAKTGSGKTIGYLFPGFVHLKRVHNNPKMGPTVLVLSPTRELATQIQDEAEKFGRSSRISCTCLYGGAPKVPQLRDLDRGVDIVVATPGRLNDILEMRRVSLRQVSYLVLDEADRMLDMGFEPQIRKIVKEVPRRRQTLMFTATWPKEVRKIAADLLVNPIQVNIGNMDELVANKAITQYVELIRPGEKQRRLEQILRSQESGSKIIIFCTTKRMCDQLARSLIRQFGAAAIHGDKSQVERDRVLSQFRTGTSPILVATDVAARGLDIKDIRVVINYDFPTGVEDYVHRIGRTGRAGATGVSYTFFSDQDSKYALELVKVLEGADQRVPPELRDVAARGGYGGKSRRWASGSSGRDRGRFGSGRIDSTNVGRTGRILSASVRVDTDNDRSNYGRDRDARDRYDRGNLHAVDKHVYNDAKGILRGRSHSRSPIRSPSPSPSPRKGEGVFGNGQNRSRSRSWDNSRSCSRSRSRSIGRSNGRLHVAGTSGRLSPPSKRKEISVDHHHGGQSPPRKRRETSNDRHRCSPPPPRRETSIDRHRGPSPPKKKISIDRLRRPSPPRRENFIDRNRRPSPQSKRENLIGHHRRPSPPSNRLNSANDRSRTSSSLPKNEFLVEQGHAKDARLPASRDDSPSPPRQGSQSPYIQTENGSRTELDRLEQLRRSPPQHLICETEPDRPRTPEHPSGVESGQLLDGPVRLASAPANVDEEEEGLIPPDEEEGLIPPEPNAASPYHVPDSRDN</sequence>
<protein>
    <recommendedName>
        <fullName evidence="1">RNA helicase</fullName>
        <ecNumber evidence="1">3.6.4.13</ecNumber>
    </recommendedName>
</protein>
<dbReference type="InterPro" id="IPR027417">
    <property type="entry name" value="P-loop_NTPase"/>
</dbReference>
<dbReference type="SMART" id="SM00456">
    <property type="entry name" value="WW"/>
    <property type="match status" value="1"/>
</dbReference>
<dbReference type="PROSITE" id="PS50020">
    <property type="entry name" value="WW_DOMAIN_2"/>
    <property type="match status" value="1"/>
</dbReference>
<evidence type="ECO:0000256" key="3">
    <source>
        <dbReference type="ARBA" id="ARBA00022801"/>
    </source>
</evidence>
<dbReference type="PROSITE" id="PS00039">
    <property type="entry name" value="DEAD_ATP_HELICASE"/>
    <property type="match status" value="1"/>
</dbReference>
<feature type="domain" description="Helicase C-terminal" evidence="11">
    <location>
        <begin position="398"/>
        <end position="542"/>
    </location>
</feature>
<dbReference type="InterPro" id="IPR011545">
    <property type="entry name" value="DEAD/DEAH_box_helicase_dom"/>
</dbReference>
<feature type="compositionally biased region" description="Acidic residues" evidence="8">
    <location>
        <begin position="911"/>
        <end position="926"/>
    </location>
</feature>
<dbReference type="Pfam" id="PF00270">
    <property type="entry name" value="DEAD"/>
    <property type="match status" value="1"/>
</dbReference>
<keyword evidence="6" id="KW-0694">RNA-binding</keyword>
<dbReference type="PANTHER" id="PTHR47958">
    <property type="entry name" value="ATP-DEPENDENT RNA HELICASE DBP3"/>
    <property type="match status" value="1"/>
</dbReference>
<keyword evidence="4" id="KW-0347">Helicase</keyword>
<dbReference type="SUPFAM" id="SSF51045">
    <property type="entry name" value="WW domain"/>
    <property type="match status" value="1"/>
</dbReference>
<dbReference type="FunFam" id="3.40.50.300:FF:000079">
    <property type="entry name" value="probable ATP-dependent RNA helicase DDX17"/>
    <property type="match status" value="1"/>
</dbReference>
<dbReference type="GO" id="GO:0003723">
    <property type="term" value="F:RNA binding"/>
    <property type="evidence" value="ECO:0007669"/>
    <property type="project" value="UniProtKB-KW"/>
</dbReference>
<dbReference type="PROSITE" id="PS51192">
    <property type="entry name" value="HELICASE_ATP_BIND_1"/>
    <property type="match status" value="1"/>
</dbReference>
<dbReference type="InterPro" id="IPR001650">
    <property type="entry name" value="Helicase_C-like"/>
</dbReference>
<feature type="compositionally biased region" description="Basic and acidic residues" evidence="8">
    <location>
        <begin position="856"/>
        <end position="867"/>
    </location>
</feature>
<feature type="compositionally biased region" description="Basic residues" evidence="8">
    <location>
        <begin position="117"/>
        <end position="129"/>
    </location>
</feature>
<dbReference type="InterPro" id="IPR036020">
    <property type="entry name" value="WW_dom_sf"/>
</dbReference>
<dbReference type="AlphaFoldDB" id="A0ABD0VLB2"/>
<keyword evidence="14" id="KW-1185">Reference proteome</keyword>
<gene>
    <name evidence="13" type="ORF">M5K25_003968</name>
</gene>
<dbReference type="PROSITE" id="PS01159">
    <property type="entry name" value="WW_DOMAIN_1"/>
    <property type="match status" value="1"/>
</dbReference>
<dbReference type="FunFam" id="3.40.50.300:FF:000008">
    <property type="entry name" value="ATP-dependent RNA helicase RhlB"/>
    <property type="match status" value="1"/>
</dbReference>
<dbReference type="Pfam" id="PF00397">
    <property type="entry name" value="WW"/>
    <property type="match status" value="1"/>
</dbReference>
<dbReference type="SMART" id="SM00490">
    <property type="entry name" value="HELICc"/>
    <property type="match status" value="1"/>
</dbReference>
<name>A0ABD0VLB2_DENTH</name>